<dbReference type="GO" id="GO:0046872">
    <property type="term" value="F:metal ion binding"/>
    <property type="evidence" value="ECO:0007669"/>
    <property type="project" value="UniProtKB-KW"/>
</dbReference>
<dbReference type="SUPFAM" id="SSF52025">
    <property type="entry name" value="PA domain"/>
    <property type="match status" value="1"/>
</dbReference>
<keyword evidence="7" id="KW-0732">Signal</keyword>
<dbReference type="AlphaFoldDB" id="A0A0A2VDW3"/>
<dbReference type="EC" id="3.4.-.-" evidence="7"/>
<dbReference type="PANTHER" id="PTHR12147:SF26">
    <property type="entry name" value="PEPTIDASE M28 DOMAIN-CONTAINING PROTEIN"/>
    <property type="match status" value="1"/>
</dbReference>
<comment type="cofactor">
    <cofactor evidence="1">
        <name>Zn(2+)</name>
        <dbReference type="ChEBI" id="CHEBI:29105"/>
    </cofactor>
</comment>
<dbReference type="STRING" id="1245745.A0A0A2VDW3"/>
<keyword evidence="3 7" id="KW-0645">Protease</keyword>
<evidence type="ECO:0000256" key="6">
    <source>
        <dbReference type="ARBA" id="ARBA00022833"/>
    </source>
</evidence>
<name>A0A0A2VDW3_BEABA</name>
<dbReference type="Pfam" id="PF04389">
    <property type="entry name" value="Peptidase_M28"/>
    <property type="match status" value="1"/>
</dbReference>
<keyword evidence="5 7" id="KW-0378">Hydrolase</keyword>
<evidence type="ECO:0000256" key="7">
    <source>
        <dbReference type="RuleBase" id="RU361240"/>
    </source>
</evidence>
<feature type="chain" id="PRO_5005108850" description="Peptide hydrolase" evidence="7">
    <location>
        <begin position="20"/>
        <end position="490"/>
    </location>
</feature>
<dbReference type="EMBL" id="ANFO01001106">
    <property type="protein sequence ID" value="KGQ04275.1"/>
    <property type="molecule type" value="Genomic_DNA"/>
</dbReference>
<feature type="signal peptide" evidence="7">
    <location>
        <begin position="1"/>
        <end position="19"/>
    </location>
</feature>
<comment type="caution">
    <text evidence="10">The sequence shown here is derived from an EMBL/GenBank/DDBJ whole genome shotgun (WGS) entry which is preliminary data.</text>
</comment>
<dbReference type="Proteomes" id="UP000030106">
    <property type="component" value="Unassembled WGS sequence"/>
</dbReference>
<dbReference type="OrthoDB" id="10013407at2759"/>
<dbReference type="Pfam" id="PF02225">
    <property type="entry name" value="PA"/>
    <property type="match status" value="1"/>
</dbReference>
<dbReference type="GO" id="GO:0006508">
    <property type="term" value="P:proteolysis"/>
    <property type="evidence" value="ECO:0007669"/>
    <property type="project" value="UniProtKB-KW"/>
</dbReference>
<dbReference type="Gene3D" id="3.50.30.30">
    <property type="match status" value="1"/>
</dbReference>
<evidence type="ECO:0000256" key="1">
    <source>
        <dbReference type="ARBA" id="ARBA00001947"/>
    </source>
</evidence>
<dbReference type="InterPro" id="IPR045175">
    <property type="entry name" value="M28_fam"/>
</dbReference>
<accession>A0A0A2VDW3</accession>
<dbReference type="GO" id="GO:0004177">
    <property type="term" value="F:aminopeptidase activity"/>
    <property type="evidence" value="ECO:0007669"/>
    <property type="project" value="UniProtKB-KW"/>
</dbReference>
<sequence length="490" mass="52633">MKFLTAAALGIFGLAGLSGATVSITPERAVNDIKVGELQNVLWHLQKIGRDNGGNRAHGLPGFEASRDFVLERVSKRFGKRLDTYVQEFNHTFSQVRKIELEGPDGEPVDVYALQYVSATPLPGGATGSLLDTPVDDERGSMCFPEQWNGVNATGKIVLLKRGTCAIADKLKLARQHGALAAVLYHNAPGTPTSATLGASNLGLLVPVGLVSRDVGEAWRTRLAAGEDLRVALIIDAVTEPRPGWNIISETKQGDPDNVVMLGAHLDSVQPGPGINDDGSGTAALLEIATSFQKYTGFKNKIRFAWWGAEELGLIGSLYYTAQLSDAEKDKIKFYFNYDMIASPEPKFVVYADNDAHEYGAVPLYDYLKEAGAAPQYAKFGSSSDYVGFLKAGIPSSGIFTGAGAPFDKCYHLLCDNLDNINWDAYEKNAKAAAHVAAEFALNLEGVPARNKTSSNPRSTRGVQDSFREWAAGIQVAETHASCGGELTSV</sequence>
<evidence type="ECO:0000313" key="11">
    <source>
        <dbReference type="Proteomes" id="UP000030106"/>
    </source>
</evidence>
<evidence type="ECO:0000259" key="8">
    <source>
        <dbReference type="Pfam" id="PF02225"/>
    </source>
</evidence>
<dbReference type="GO" id="GO:0008235">
    <property type="term" value="F:metalloexopeptidase activity"/>
    <property type="evidence" value="ECO:0007669"/>
    <property type="project" value="InterPro"/>
</dbReference>
<evidence type="ECO:0000256" key="5">
    <source>
        <dbReference type="ARBA" id="ARBA00022801"/>
    </source>
</evidence>
<proteinExistence type="inferred from homology"/>
<keyword evidence="10" id="KW-0031">Aminopeptidase</keyword>
<protein>
    <recommendedName>
        <fullName evidence="7">Peptide hydrolase</fullName>
        <ecNumber evidence="7">3.4.-.-</ecNumber>
    </recommendedName>
</protein>
<keyword evidence="4 7" id="KW-0479">Metal-binding</keyword>
<evidence type="ECO:0000256" key="3">
    <source>
        <dbReference type="ARBA" id="ARBA00022670"/>
    </source>
</evidence>
<evidence type="ECO:0000256" key="2">
    <source>
        <dbReference type="ARBA" id="ARBA00005634"/>
    </source>
</evidence>
<dbReference type="InterPro" id="IPR003137">
    <property type="entry name" value="PA_domain"/>
</dbReference>
<gene>
    <name evidence="10" type="ORF">BBAD15_g10521</name>
</gene>
<evidence type="ECO:0000313" key="10">
    <source>
        <dbReference type="EMBL" id="KGQ04275.1"/>
    </source>
</evidence>
<feature type="domain" description="PA" evidence="8">
    <location>
        <begin position="139"/>
        <end position="219"/>
    </location>
</feature>
<reference evidence="10 11" key="1">
    <citation type="submission" date="2012-10" db="EMBL/GenBank/DDBJ databases">
        <title>Genome sequencing and analysis of entomopathogenic fungi Beauveria bassiana D1-5.</title>
        <authorList>
            <person name="Li Q."/>
            <person name="Wang L."/>
            <person name="Zhang Z."/>
            <person name="Wang Q."/>
            <person name="Ren J."/>
            <person name="Wang M."/>
            <person name="Xu W."/>
            <person name="Wang J."/>
            <person name="Lu Y."/>
            <person name="Du Q."/>
            <person name="Sun Z."/>
        </authorList>
    </citation>
    <scope>NUCLEOTIDE SEQUENCE [LARGE SCALE GENOMIC DNA]</scope>
    <source>
        <strain evidence="10 11">D1-5</strain>
    </source>
</reference>
<evidence type="ECO:0000259" key="9">
    <source>
        <dbReference type="Pfam" id="PF04389"/>
    </source>
</evidence>
<dbReference type="InterPro" id="IPR046450">
    <property type="entry name" value="PA_dom_sf"/>
</dbReference>
<feature type="domain" description="Peptidase M28" evidence="9">
    <location>
        <begin position="246"/>
        <end position="436"/>
    </location>
</feature>
<keyword evidence="6 7" id="KW-0862">Zinc</keyword>
<dbReference type="eggNOG" id="KOG2195">
    <property type="taxonomic scope" value="Eukaryota"/>
</dbReference>
<dbReference type="Gene3D" id="3.40.630.10">
    <property type="entry name" value="Zn peptidases"/>
    <property type="match status" value="1"/>
</dbReference>
<dbReference type="SUPFAM" id="SSF53187">
    <property type="entry name" value="Zn-dependent exopeptidases"/>
    <property type="match status" value="1"/>
</dbReference>
<dbReference type="InterPro" id="IPR007484">
    <property type="entry name" value="Peptidase_M28"/>
</dbReference>
<comment type="similarity">
    <text evidence="2">Belongs to the peptidase M28 family. M28B subfamily.</text>
</comment>
<dbReference type="CDD" id="cd04816">
    <property type="entry name" value="PA_SaNapH_like"/>
    <property type="match status" value="1"/>
</dbReference>
<dbReference type="HOGENOM" id="CLU_024336_1_1_1"/>
<evidence type="ECO:0000256" key="4">
    <source>
        <dbReference type="ARBA" id="ARBA00022723"/>
    </source>
</evidence>
<dbReference type="PANTHER" id="PTHR12147">
    <property type="entry name" value="METALLOPEPTIDASE M28 FAMILY MEMBER"/>
    <property type="match status" value="1"/>
</dbReference>
<organism evidence="10 11">
    <name type="scientific">Beauveria bassiana D1-5</name>
    <dbReference type="NCBI Taxonomy" id="1245745"/>
    <lineage>
        <taxon>Eukaryota</taxon>
        <taxon>Fungi</taxon>
        <taxon>Dikarya</taxon>
        <taxon>Ascomycota</taxon>
        <taxon>Pezizomycotina</taxon>
        <taxon>Sordariomycetes</taxon>
        <taxon>Hypocreomycetidae</taxon>
        <taxon>Hypocreales</taxon>
        <taxon>Cordycipitaceae</taxon>
        <taxon>Beauveria</taxon>
    </lineage>
</organism>